<dbReference type="Proteomes" id="UP000268070">
    <property type="component" value="Chromosome"/>
</dbReference>
<evidence type="ECO:0000313" key="4">
    <source>
        <dbReference type="EMBL" id="AYN20766.1"/>
    </source>
</evidence>
<gene>
    <name evidence="4" type="ORF">D3M96_09645</name>
</gene>
<dbReference type="PANTHER" id="PTHR43072:SF51">
    <property type="entry name" value="ABC SUPERFAMILY TRANSPORT PROTEIN"/>
    <property type="match status" value="1"/>
</dbReference>
<dbReference type="Gene3D" id="3.40.630.30">
    <property type="match status" value="1"/>
</dbReference>
<evidence type="ECO:0000256" key="1">
    <source>
        <dbReference type="ARBA" id="ARBA00022679"/>
    </source>
</evidence>
<sequence length="149" mass="17140">MEIRPYQTQDELAVVALWENCGLIRPWNDPYKDIARKLTEQPELFLVGTETDKVIATAMIGFDGHRGWVYYLAVDPAFRQMSYGKALMREAERLLIARGCPKVNLLIRSTNKQVIDFYLSLGYVQDDVISLGRRIIEDLPSQEEQSKSE</sequence>
<evidence type="ECO:0000256" key="2">
    <source>
        <dbReference type="ARBA" id="ARBA00023315"/>
    </source>
</evidence>
<proteinExistence type="predicted"/>
<dbReference type="Pfam" id="PF00583">
    <property type="entry name" value="Acetyltransf_1"/>
    <property type="match status" value="1"/>
</dbReference>
<dbReference type="RefSeq" id="WP_121738814.1">
    <property type="nucleotide sequence ID" value="NZ_CP032153.1"/>
</dbReference>
<dbReference type="EMBL" id="CP032153">
    <property type="protein sequence ID" value="AYN20766.1"/>
    <property type="molecule type" value="Genomic_DNA"/>
</dbReference>
<dbReference type="NCBIfam" id="NF002959">
    <property type="entry name" value="PRK03624.1"/>
    <property type="match status" value="1"/>
</dbReference>
<keyword evidence="1 4" id="KW-0808">Transferase</keyword>
<keyword evidence="2" id="KW-0012">Acyltransferase</keyword>
<evidence type="ECO:0000259" key="3">
    <source>
        <dbReference type="PROSITE" id="PS51186"/>
    </source>
</evidence>
<dbReference type="InterPro" id="IPR000182">
    <property type="entry name" value="GNAT_dom"/>
</dbReference>
<evidence type="ECO:0000313" key="5">
    <source>
        <dbReference type="Proteomes" id="UP000268070"/>
    </source>
</evidence>
<name>A0A3G2HUC7_9BURK</name>
<dbReference type="CDD" id="cd04301">
    <property type="entry name" value="NAT_SF"/>
    <property type="match status" value="1"/>
</dbReference>
<dbReference type="AlphaFoldDB" id="A0A3G2HUC7"/>
<organism evidence="4 5">
    <name type="scientific">Alcaligenes aquatilis</name>
    <dbReference type="NCBI Taxonomy" id="323284"/>
    <lineage>
        <taxon>Bacteria</taxon>
        <taxon>Pseudomonadati</taxon>
        <taxon>Pseudomonadota</taxon>
        <taxon>Betaproteobacteria</taxon>
        <taxon>Burkholderiales</taxon>
        <taxon>Alcaligenaceae</taxon>
        <taxon>Alcaligenes</taxon>
    </lineage>
</organism>
<accession>A0A3G2HUC7</accession>
<dbReference type="SUPFAM" id="SSF55729">
    <property type="entry name" value="Acyl-CoA N-acyltransferases (Nat)"/>
    <property type="match status" value="1"/>
</dbReference>
<reference evidence="4 5" key="1">
    <citation type="submission" date="2018-09" db="EMBL/GenBank/DDBJ databases">
        <title>Complete genome sequence of the hydrocarbonoclastic bacterium Alcaligenes aquatilis QD168, isolated from a crude-oil polluted marine sediment of Central Chile.</title>
        <authorList>
            <person name="Duran R.E."/>
            <person name="Barra B."/>
            <person name="Salva-Serra F."/>
            <person name="Mendez V."/>
            <person name="Moore E.R.B."/>
            <person name="Seeger M."/>
        </authorList>
    </citation>
    <scope>NUCLEOTIDE SEQUENCE [LARGE SCALE GENOMIC DNA]</scope>
    <source>
        <strain evidence="4 5">QD168</strain>
    </source>
</reference>
<feature type="domain" description="N-acetyltransferase" evidence="3">
    <location>
        <begin position="1"/>
        <end position="140"/>
    </location>
</feature>
<dbReference type="InterPro" id="IPR016181">
    <property type="entry name" value="Acyl_CoA_acyltransferase"/>
</dbReference>
<dbReference type="OrthoDB" id="1821130at2"/>
<dbReference type="KEGG" id="aaqu:D3M96_09645"/>
<dbReference type="GO" id="GO:0016747">
    <property type="term" value="F:acyltransferase activity, transferring groups other than amino-acyl groups"/>
    <property type="evidence" value="ECO:0007669"/>
    <property type="project" value="InterPro"/>
</dbReference>
<dbReference type="PROSITE" id="PS51186">
    <property type="entry name" value="GNAT"/>
    <property type="match status" value="1"/>
</dbReference>
<protein>
    <submittedName>
        <fullName evidence="4">GNAT family acetyltransferase</fullName>
    </submittedName>
</protein>
<dbReference type="PANTHER" id="PTHR43072">
    <property type="entry name" value="N-ACETYLTRANSFERASE"/>
    <property type="match status" value="1"/>
</dbReference>